<proteinExistence type="predicted"/>
<keyword evidence="2" id="KW-1185">Reference proteome</keyword>
<dbReference type="EMBL" id="CABPRJ010001444">
    <property type="protein sequence ID" value="VVC37231.1"/>
    <property type="molecule type" value="Genomic_DNA"/>
</dbReference>
<accession>A0A5E4MY11</accession>
<dbReference type="OrthoDB" id="6624805at2759"/>
<evidence type="ECO:0000313" key="2">
    <source>
        <dbReference type="Proteomes" id="UP000325440"/>
    </source>
</evidence>
<sequence length="142" mass="16020">MKSEKHHNHNSKDRGNLVTFISHYTIDNIITIIYNQIKSTITKKVKEANMFSVLLDTKQDISVFDQCSIVLRFVNNGMINERLISVKSCIVSTGIGMMNLLQNAIEMVDLNITHCIGNSTDSSAYMRGTYNEFTSWLSVAVP</sequence>
<name>A0A5E4MY11_9HEMI</name>
<gene>
    <name evidence="1" type="ORF">CINCED_3A022187</name>
</gene>
<evidence type="ECO:0000313" key="1">
    <source>
        <dbReference type="EMBL" id="VVC37231.1"/>
    </source>
</evidence>
<dbReference type="PANTHER" id="PTHR45749">
    <property type="match status" value="1"/>
</dbReference>
<organism evidence="1 2">
    <name type="scientific">Cinara cedri</name>
    <dbReference type="NCBI Taxonomy" id="506608"/>
    <lineage>
        <taxon>Eukaryota</taxon>
        <taxon>Metazoa</taxon>
        <taxon>Ecdysozoa</taxon>
        <taxon>Arthropoda</taxon>
        <taxon>Hexapoda</taxon>
        <taxon>Insecta</taxon>
        <taxon>Pterygota</taxon>
        <taxon>Neoptera</taxon>
        <taxon>Paraneoptera</taxon>
        <taxon>Hemiptera</taxon>
        <taxon>Sternorrhyncha</taxon>
        <taxon>Aphidomorpha</taxon>
        <taxon>Aphidoidea</taxon>
        <taxon>Aphididae</taxon>
        <taxon>Lachninae</taxon>
        <taxon>Cinara</taxon>
    </lineage>
</organism>
<reference evidence="1 2" key="1">
    <citation type="submission" date="2019-08" db="EMBL/GenBank/DDBJ databases">
        <authorList>
            <person name="Alioto T."/>
            <person name="Alioto T."/>
            <person name="Gomez Garrido J."/>
        </authorList>
    </citation>
    <scope>NUCLEOTIDE SEQUENCE [LARGE SCALE GENOMIC DNA]</scope>
</reference>
<dbReference type="PANTHER" id="PTHR45749:SF21">
    <property type="entry name" value="DUF4371 DOMAIN-CONTAINING PROTEIN"/>
    <property type="match status" value="1"/>
</dbReference>
<protein>
    <submittedName>
        <fullName evidence="1">Uncharacterized protein</fullName>
    </submittedName>
</protein>
<dbReference type="AlphaFoldDB" id="A0A5E4MY11"/>
<dbReference type="Proteomes" id="UP000325440">
    <property type="component" value="Unassembled WGS sequence"/>
</dbReference>